<dbReference type="GeneID" id="74307912"/>
<sequence>MTGTEIFRRRVGIAFVVLILFAGSMFALQVGGEEWVKGISPDKITPLSDAGMKETFYRSDFNYGPQEWRPYKTPLNISNTPYGENEWYLMFVKANATPYGGNPSFHRRGNVLVNYSFENLAGTAAFHVIGFDVTAKCRTNQQDGYGSSSYYVTGSSAAGTSLPESSPMSSWNNVAVLPPGEYDTDEGVEEYYYFIYFDPLSGGAGSLHITDENTQERIKGGVIETTEQSGSFYVTHTGGSLVEDLLIVVCVSEVQPDDFRLDIETSFVRRE</sequence>
<organism evidence="1 2">
    <name type="scientific">Methanoplanus endosymbiosus</name>
    <dbReference type="NCBI Taxonomy" id="33865"/>
    <lineage>
        <taxon>Archaea</taxon>
        <taxon>Methanobacteriati</taxon>
        <taxon>Methanobacteriota</taxon>
        <taxon>Stenosarchaea group</taxon>
        <taxon>Methanomicrobia</taxon>
        <taxon>Methanomicrobiales</taxon>
        <taxon>Methanomicrobiaceae</taxon>
        <taxon>Methanoplanus</taxon>
    </lineage>
</organism>
<dbReference type="EMBL" id="CP096115">
    <property type="protein sequence ID" value="UUX91581.1"/>
    <property type="molecule type" value="Genomic_DNA"/>
</dbReference>
<evidence type="ECO:0000313" key="1">
    <source>
        <dbReference type="EMBL" id="UUX91581.1"/>
    </source>
</evidence>
<keyword evidence="2" id="KW-1185">Reference proteome</keyword>
<reference evidence="1" key="1">
    <citation type="submission" date="2022-04" db="EMBL/GenBank/DDBJ databases">
        <title>Complete genome of Methanoplanus endosymbiosus DSM 3599.</title>
        <authorList>
            <person name="Chen S.-C."/>
            <person name="You Y.-T."/>
            <person name="Zhou Y.-Z."/>
            <person name="Lai M.-C."/>
        </authorList>
    </citation>
    <scope>NUCLEOTIDE SEQUENCE</scope>
    <source>
        <strain evidence="1">DSM 3599</strain>
    </source>
</reference>
<dbReference type="Proteomes" id="UP001060368">
    <property type="component" value="Chromosome"/>
</dbReference>
<dbReference type="AlphaFoldDB" id="A0A9E7PMV7"/>
<gene>
    <name evidence="1" type="ORF">L6E24_09380</name>
</gene>
<dbReference type="RefSeq" id="WP_257741733.1">
    <property type="nucleotide sequence ID" value="NZ_CP096115.1"/>
</dbReference>
<protein>
    <submittedName>
        <fullName evidence="1">Uncharacterized protein</fullName>
    </submittedName>
</protein>
<proteinExistence type="predicted"/>
<accession>A0A9E7PMV7</accession>
<dbReference type="KEGG" id="mend:L6E24_09380"/>
<name>A0A9E7PMV7_9EURY</name>
<evidence type="ECO:0000313" key="2">
    <source>
        <dbReference type="Proteomes" id="UP001060368"/>
    </source>
</evidence>